<dbReference type="AlphaFoldDB" id="A0AAD1RKF1"/>
<dbReference type="EMBL" id="OW240914">
    <property type="protein sequence ID" value="CAH2273495.1"/>
    <property type="molecule type" value="Genomic_DNA"/>
</dbReference>
<sequence>MQFNKCLFVFSTIVICASAAHFLEQEWNVWKSKHGKEYVTEKREMFRRKAWEATWDMVQKHNQRAEQGLETYTLAMNQFADLTPEERKQRSCFRLKNEFIPSNRSTIHHRKLTSSPDTVDWREKNCNTPIKSQGLCGSCWAFAVVGVIESRYCIQTGKLIRLSEQQLVDCDATNHGCCGGKPTDALAYTAEYGIMRNRDYEYAEKQSECAYDEDKAIMLNVEKYYNLAGEENMAREVELNGPIIVGIAASEKLMFYKEGVYNGDCAEEPNHAIIIVGYGSQPSEDDPDEIEDYWIIRNSWGETWGEHGYGKMKRNINQCDIGSEAAAIDLTGL</sequence>
<evidence type="ECO:0000256" key="7">
    <source>
        <dbReference type="SAM" id="SignalP"/>
    </source>
</evidence>
<dbReference type="FunFam" id="3.90.70.10:FF:000103">
    <property type="entry name" value="Hypothetical LOC496748"/>
    <property type="match status" value="1"/>
</dbReference>
<keyword evidence="7" id="KW-0732">Signal</keyword>
<dbReference type="CDD" id="cd02248">
    <property type="entry name" value="Peptidase_C1A"/>
    <property type="match status" value="1"/>
</dbReference>
<evidence type="ECO:0000256" key="3">
    <source>
        <dbReference type="ARBA" id="ARBA00022801"/>
    </source>
</evidence>
<dbReference type="InterPro" id="IPR025661">
    <property type="entry name" value="Pept_asp_AS"/>
</dbReference>
<evidence type="ECO:0000256" key="1">
    <source>
        <dbReference type="ARBA" id="ARBA00008455"/>
    </source>
</evidence>
<dbReference type="SMART" id="SM00645">
    <property type="entry name" value="Pept_C1"/>
    <property type="match status" value="1"/>
</dbReference>
<name>A0AAD1RKF1_PELCU</name>
<proteinExistence type="inferred from homology"/>
<protein>
    <submittedName>
        <fullName evidence="10">Cathepsin S-like</fullName>
    </submittedName>
</protein>
<evidence type="ECO:0000313" key="10">
    <source>
        <dbReference type="EMBL" id="CAH2273495.1"/>
    </source>
</evidence>
<keyword evidence="5" id="KW-0865">Zymogen</keyword>
<dbReference type="InterPro" id="IPR000668">
    <property type="entry name" value="Peptidase_C1A_C"/>
</dbReference>
<keyword evidence="11" id="KW-1185">Reference proteome</keyword>
<dbReference type="InterPro" id="IPR039417">
    <property type="entry name" value="Peptidase_C1A_papain-like"/>
</dbReference>
<dbReference type="Gene3D" id="1.10.287.2250">
    <property type="match status" value="1"/>
</dbReference>
<dbReference type="GO" id="GO:0006508">
    <property type="term" value="P:proteolysis"/>
    <property type="evidence" value="ECO:0007669"/>
    <property type="project" value="UniProtKB-KW"/>
</dbReference>
<keyword evidence="2" id="KW-0645">Protease</keyword>
<dbReference type="Pfam" id="PF08246">
    <property type="entry name" value="Inhibitor_I29"/>
    <property type="match status" value="1"/>
</dbReference>
<evidence type="ECO:0000313" key="11">
    <source>
        <dbReference type="Proteomes" id="UP001295444"/>
    </source>
</evidence>
<comment type="similarity">
    <text evidence="1">Belongs to the peptidase C1 family.</text>
</comment>
<dbReference type="Pfam" id="PF00112">
    <property type="entry name" value="Peptidase_C1"/>
    <property type="match status" value="1"/>
</dbReference>
<evidence type="ECO:0000259" key="8">
    <source>
        <dbReference type="SMART" id="SM00645"/>
    </source>
</evidence>
<dbReference type="FunFam" id="1.10.287.2250:FF:000003">
    <property type="entry name" value="Cathepsin L"/>
    <property type="match status" value="1"/>
</dbReference>
<keyword evidence="6" id="KW-1015">Disulfide bond</keyword>
<feature type="signal peptide" evidence="7">
    <location>
        <begin position="1"/>
        <end position="19"/>
    </location>
</feature>
<dbReference type="Proteomes" id="UP001295444">
    <property type="component" value="Chromosome 03"/>
</dbReference>
<dbReference type="InterPro" id="IPR038765">
    <property type="entry name" value="Papain-like_cys_pep_sf"/>
</dbReference>
<evidence type="ECO:0000259" key="9">
    <source>
        <dbReference type="SMART" id="SM00848"/>
    </source>
</evidence>
<feature type="chain" id="PRO_5042440422" evidence="7">
    <location>
        <begin position="20"/>
        <end position="333"/>
    </location>
</feature>
<keyword evidence="4" id="KW-0788">Thiol protease</keyword>
<dbReference type="InterPro" id="IPR013201">
    <property type="entry name" value="Prot_inhib_I29"/>
</dbReference>
<evidence type="ECO:0000256" key="4">
    <source>
        <dbReference type="ARBA" id="ARBA00022807"/>
    </source>
</evidence>
<gene>
    <name evidence="10" type="ORF">PECUL_23A021921</name>
</gene>
<feature type="domain" description="Cathepsin propeptide inhibitor" evidence="9">
    <location>
        <begin position="27"/>
        <end position="87"/>
    </location>
</feature>
<evidence type="ECO:0000256" key="2">
    <source>
        <dbReference type="ARBA" id="ARBA00022670"/>
    </source>
</evidence>
<evidence type="ECO:0000256" key="5">
    <source>
        <dbReference type="ARBA" id="ARBA00023145"/>
    </source>
</evidence>
<dbReference type="GO" id="GO:0008234">
    <property type="term" value="F:cysteine-type peptidase activity"/>
    <property type="evidence" value="ECO:0007669"/>
    <property type="project" value="UniProtKB-KW"/>
</dbReference>
<evidence type="ECO:0000256" key="6">
    <source>
        <dbReference type="ARBA" id="ARBA00023157"/>
    </source>
</evidence>
<dbReference type="InterPro" id="IPR000169">
    <property type="entry name" value="Pept_cys_AS"/>
</dbReference>
<feature type="domain" description="Peptidase C1A papain C-terminal" evidence="8">
    <location>
        <begin position="115"/>
        <end position="329"/>
    </location>
</feature>
<accession>A0AAD1RKF1</accession>
<dbReference type="PRINTS" id="PR00705">
    <property type="entry name" value="PAPAIN"/>
</dbReference>
<dbReference type="PANTHER" id="PTHR12411">
    <property type="entry name" value="CYSTEINE PROTEASE FAMILY C1-RELATED"/>
    <property type="match status" value="1"/>
</dbReference>
<dbReference type="PROSITE" id="PS00640">
    <property type="entry name" value="THIOL_PROTEASE_ASN"/>
    <property type="match status" value="1"/>
</dbReference>
<dbReference type="SMART" id="SM00848">
    <property type="entry name" value="Inhibitor_I29"/>
    <property type="match status" value="1"/>
</dbReference>
<dbReference type="InterPro" id="IPR013128">
    <property type="entry name" value="Peptidase_C1A"/>
</dbReference>
<keyword evidence="3" id="KW-0378">Hydrolase</keyword>
<dbReference type="Gene3D" id="3.90.70.10">
    <property type="entry name" value="Cysteine proteinases"/>
    <property type="match status" value="1"/>
</dbReference>
<dbReference type="PROSITE" id="PS00139">
    <property type="entry name" value="THIOL_PROTEASE_CYS"/>
    <property type="match status" value="1"/>
</dbReference>
<dbReference type="EMBL" id="OW240914">
    <property type="protein sequence ID" value="CAH2273494.1"/>
    <property type="molecule type" value="Genomic_DNA"/>
</dbReference>
<organism evidence="10 11">
    <name type="scientific">Pelobates cultripes</name>
    <name type="common">Western spadefoot toad</name>
    <dbReference type="NCBI Taxonomy" id="61616"/>
    <lineage>
        <taxon>Eukaryota</taxon>
        <taxon>Metazoa</taxon>
        <taxon>Chordata</taxon>
        <taxon>Craniata</taxon>
        <taxon>Vertebrata</taxon>
        <taxon>Euteleostomi</taxon>
        <taxon>Amphibia</taxon>
        <taxon>Batrachia</taxon>
        <taxon>Anura</taxon>
        <taxon>Pelobatoidea</taxon>
        <taxon>Pelobatidae</taxon>
        <taxon>Pelobates</taxon>
    </lineage>
</organism>
<dbReference type="SUPFAM" id="SSF54001">
    <property type="entry name" value="Cysteine proteinases"/>
    <property type="match status" value="1"/>
</dbReference>
<reference evidence="10" key="1">
    <citation type="submission" date="2022-03" db="EMBL/GenBank/DDBJ databases">
        <authorList>
            <person name="Alioto T."/>
            <person name="Alioto T."/>
            <person name="Gomez Garrido J."/>
        </authorList>
    </citation>
    <scope>NUCLEOTIDE SEQUENCE</scope>
</reference>